<evidence type="ECO:0000313" key="3">
    <source>
        <dbReference type="EMBL" id="PTQ51198.1"/>
    </source>
</evidence>
<name>A0A2T5G4V0_9BACL</name>
<evidence type="ECO:0000313" key="4">
    <source>
        <dbReference type="Proteomes" id="UP000244016"/>
    </source>
</evidence>
<gene>
    <name evidence="3" type="ORF">BLITH_0024</name>
</gene>
<accession>A0A2T5G4V0</accession>
<sequence>MRDGGTAEPPVSSGLRVWEGKAYVHETAVVDPGAEIGEGTRIWHFSHVMAGARIGPRCNLGQNVFVARGAVIGAGCKIQNNVSVYEGVVLEDEVFVGPSAVFTNVKTPRASFPRNTSEDYVRTVVRRGASIGANATIVCGVTIGEWAMVGAGAVVTRDVPPYALVLGVPARVSGWVCECGLPLSFDDSGRAVCSCGRRYDRVDETTVRKVEDRGTFEDPHS</sequence>
<dbReference type="EMBL" id="PEBW01000006">
    <property type="protein sequence ID" value="PTQ51198.1"/>
    <property type="molecule type" value="Genomic_DNA"/>
</dbReference>
<dbReference type="PANTHER" id="PTHR43300">
    <property type="entry name" value="ACETYLTRANSFERASE"/>
    <property type="match status" value="1"/>
</dbReference>
<dbReference type="InterPro" id="IPR050179">
    <property type="entry name" value="Trans_hexapeptide_repeat"/>
</dbReference>
<reference evidence="3 4" key="1">
    <citation type="submission" date="2017-08" db="EMBL/GenBank/DDBJ databases">
        <title>Burning lignite coal seam in the remote Altai Mountains harbors a hydrogen-driven thermophilic microbial community.</title>
        <authorList>
            <person name="Kadnikov V.V."/>
            <person name="Mardanov A.V."/>
            <person name="Ivasenko D."/>
            <person name="Beletsky A.V."/>
            <person name="Karnachuk O.V."/>
            <person name="Ravin N.V."/>
        </authorList>
    </citation>
    <scope>NUCLEOTIDE SEQUENCE [LARGE SCALE GENOMIC DNA]</scope>
    <source>
        <strain evidence="3">AL31</strain>
    </source>
</reference>
<dbReference type="PROSITE" id="PS00101">
    <property type="entry name" value="HEXAPEP_TRANSFERASES"/>
    <property type="match status" value="1"/>
</dbReference>
<dbReference type="InterPro" id="IPR018357">
    <property type="entry name" value="Hexapep_transf_CS"/>
</dbReference>
<dbReference type="Proteomes" id="UP000244016">
    <property type="component" value="Unassembled WGS sequence"/>
</dbReference>
<dbReference type="CDD" id="cd03358">
    <property type="entry name" value="LbH_WxcM_N_like"/>
    <property type="match status" value="1"/>
</dbReference>
<protein>
    <submittedName>
        <fullName evidence="3">2,3,4,5-tetrahydropyridine-2,6-dicarboxylate N-acetyltransferase</fullName>
    </submittedName>
</protein>
<dbReference type="InterPro" id="IPR011004">
    <property type="entry name" value="Trimer_LpxA-like_sf"/>
</dbReference>
<proteinExistence type="predicted"/>
<dbReference type="AlphaFoldDB" id="A0A2T5G4V0"/>
<comment type="caution">
    <text evidence="3">The sequence shown here is derived from an EMBL/GenBank/DDBJ whole genome shotgun (WGS) entry which is preliminary data.</text>
</comment>
<dbReference type="SUPFAM" id="SSF51161">
    <property type="entry name" value="Trimeric LpxA-like enzymes"/>
    <property type="match status" value="1"/>
</dbReference>
<evidence type="ECO:0000256" key="1">
    <source>
        <dbReference type="ARBA" id="ARBA00022679"/>
    </source>
</evidence>
<keyword evidence="2" id="KW-0677">Repeat</keyword>
<dbReference type="PANTHER" id="PTHR43300:SF4">
    <property type="entry name" value="ACYL-[ACYL-CARRIER-PROTEIN]--UDP-N-ACETYLGLUCOSAMINE O-ACYLTRANSFERASE"/>
    <property type="match status" value="1"/>
</dbReference>
<evidence type="ECO:0000256" key="2">
    <source>
        <dbReference type="ARBA" id="ARBA00022737"/>
    </source>
</evidence>
<dbReference type="Gene3D" id="2.160.10.10">
    <property type="entry name" value="Hexapeptide repeat proteins"/>
    <property type="match status" value="1"/>
</dbReference>
<organism evidence="3 4">
    <name type="scientific">Brockia lithotrophica</name>
    <dbReference type="NCBI Taxonomy" id="933949"/>
    <lineage>
        <taxon>Bacteria</taxon>
        <taxon>Bacillati</taxon>
        <taxon>Bacillota</taxon>
        <taxon>Bacilli</taxon>
        <taxon>Bacillales</taxon>
        <taxon>Bacillales Family X. Incertae Sedis</taxon>
        <taxon>Brockia</taxon>
    </lineage>
</organism>
<dbReference type="InterPro" id="IPR001451">
    <property type="entry name" value="Hexapep"/>
</dbReference>
<keyword evidence="1 3" id="KW-0808">Transferase</keyword>
<dbReference type="Pfam" id="PF00132">
    <property type="entry name" value="Hexapep"/>
    <property type="match status" value="3"/>
</dbReference>
<dbReference type="GO" id="GO:0016740">
    <property type="term" value="F:transferase activity"/>
    <property type="evidence" value="ECO:0007669"/>
    <property type="project" value="UniProtKB-KW"/>
</dbReference>